<proteinExistence type="predicted"/>
<reference evidence="1" key="1">
    <citation type="journal article" date="2020" name="bioRxiv">
        <title>Whole genome comparisons of ergot fungi reveals the divergence and evolution of species within the genus Claviceps are the result of varying mechanisms driving genome evolution and host range expansion.</title>
        <authorList>
            <person name="Wyka S.A."/>
            <person name="Mondo S.J."/>
            <person name="Liu M."/>
            <person name="Dettman J."/>
            <person name="Nalam V."/>
            <person name="Broders K.D."/>
        </authorList>
    </citation>
    <scope>NUCLEOTIDE SEQUENCE</scope>
    <source>
        <strain evidence="1">CCC 1102</strain>
    </source>
</reference>
<sequence length="62" mass="6769">MSQSVIGATVSKRGSPATRSQWVTALERARILRKVAETEEGHAVLHHKESVPLTYLSCPLAI</sequence>
<dbReference type="AlphaFoldDB" id="A0A9P7SRE9"/>
<dbReference type="EMBL" id="SRPS01000066">
    <property type="protein sequence ID" value="KAG5970911.1"/>
    <property type="molecule type" value="Genomic_DNA"/>
</dbReference>
<protein>
    <submittedName>
        <fullName evidence="1">Uncharacterized protein</fullName>
    </submittedName>
</protein>
<organism evidence="1 2">
    <name type="scientific">Claviceps arundinis</name>
    <dbReference type="NCBI Taxonomy" id="1623583"/>
    <lineage>
        <taxon>Eukaryota</taxon>
        <taxon>Fungi</taxon>
        <taxon>Dikarya</taxon>
        <taxon>Ascomycota</taxon>
        <taxon>Pezizomycotina</taxon>
        <taxon>Sordariomycetes</taxon>
        <taxon>Hypocreomycetidae</taxon>
        <taxon>Hypocreales</taxon>
        <taxon>Clavicipitaceae</taxon>
        <taxon>Claviceps</taxon>
    </lineage>
</organism>
<name>A0A9P7SRE9_9HYPO</name>
<evidence type="ECO:0000313" key="1">
    <source>
        <dbReference type="EMBL" id="KAG5970911.1"/>
    </source>
</evidence>
<evidence type="ECO:0000313" key="2">
    <source>
        <dbReference type="Proteomes" id="UP000784919"/>
    </source>
</evidence>
<gene>
    <name evidence="1" type="ORF">E4U56_007190</name>
</gene>
<comment type="caution">
    <text evidence="1">The sequence shown here is derived from an EMBL/GenBank/DDBJ whole genome shotgun (WGS) entry which is preliminary data.</text>
</comment>
<accession>A0A9P7SRE9</accession>
<dbReference type="Proteomes" id="UP000784919">
    <property type="component" value="Unassembled WGS sequence"/>
</dbReference>